<evidence type="ECO:0000313" key="1">
    <source>
        <dbReference type="EMBL" id="MBO0343071.1"/>
    </source>
</evidence>
<dbReference type="RefSeq" id="WP_207030041.1">
    <property type="nucleotide sequence ID" value="NZ_JAFLNM010000004.1"/>
</dbReference>
<dbReference type="GO" id="GO:0004519">
    <property type="term" value="F:endonuclease activity"/>
    <property type="evidence" value="ECO:0007669"/>
    <property type="project" value="UniProtKB-KW"/>
</dbReference>
<keyword evidence="1" id="KW-0540">Nuclease</keyword>
<gene>
    <name evidence="1" type="ORF">J0654_15560</name>
</gene>
<dbReference type="Pfam" id="PF10117">
    <property type="entry name" value="McrBC"/>
    <property type="match status" value="1"/>
</dbReference>
<proteinExistence type="predicted"/>
<dbReference type="Proteomes" id="UP000664807">
    <property type="component" value="Unassembled WGS sequence"/>
</dbReference>
<protein>
    <submittedName>
        <fullName evidence="1">Restriction endonuclease</fullName>
    </submittedName>
</protein>
<name>A0ABS3FIV7_9FLAO</name>
<accession>A0ABS3FIV7</accession>
<sequence length="406" mass="47409">MNSPRQKISVFEHQTITYGKSYFGVKFKESHFNALAKLNELHDNKYFTLVHKGVKFSSYVGVIQIGDLILEVLPKIDRSEESPVLWKDVLIEMLRTTRKLKVNNIGNAFVAKQHIHLLDIYFEWFLNEVQALIHQGLIKKYYKQTSNVKALKGKLEFANHIQKNLVHKERFYTTHQIYGTNHLEHQILGLALKIIAQFSNGTYLYSKCKTVQLDFPEVDLVKPHPGLFSKLVYNRKNKAYKTALEIARIIILNFAPSVSSGNEKMLALLFDMNDLWEEYVLIKLKSLKIEGLKVIGQSSKRFWHNVSIRPDIIIQKNDEVFVIDTKWKHIQSNKPSTHDLRQMFVYNRYWGSYRALLLYPSNRTEKPSFMPFEEEQQECAVGKINIIENDSLKSNLGFDIINWLTK</sequence>
<dbReference type="Gene3D" id="3.90.320.10">
    <property type="match status" value="1"/>
</dbReference>
<dbReference type="PANTHER" id="PTHR38733">
    <property type="entry name" value="PROTEIN MCRC"/>
    <property type="match status" value="1"/>
</dbReference>
<evidence type="ECO:0000313" key="2">
    <source>
        <dbReference type="Proteomes" id="UP000664807"/>
    </source>
</evidence>
<dbReference type="EMBL" id="JAFLNM010000004">
    <property type="protein sequence ID" value="MBO0343071.1"/>
    <property type="molecule type" value="Genomic_DNA"/>
</dbReference>
<keyword evidence="1" id="KW-0378">Hydrolase</keyword>
<reference evidence="1 2" key="1">
    <citation type="submission" date="2021-03" db="EMBL/GenBank/DDBJ databases">
        <title>Muricauda lutimaris sp. nov. and Muricauda ruestringensis sp. nov, two marine members of the Flavobacteriaceae isolated from deep sea sediments of Western Pacific.</title>
        <authorList>
            <person name="Zhao S."/>
            <person name="Liu R."/>
        </authorList>
    </citation>
    <scope>NUCLEOTIDE SEQUENCE [LARGE SCALE GENOMIC DNA]</scope>
    <source>
        <strain evidence="1 2">BC31-3-A3</strain>
    </source>
</reference>
<dbReference type="PANTHER" id="PTHR38733:SF1">
    <property type="entry name" value="TYPE IV METHYL-DIRECTED RESTRICTION ENZYME ECOKMCRBC"/>
    <property type="match status" value="1"/>
</dbReference>
<keyword evidence="1" id="KW-0255">Endonuclease</keyword>
<dbReference type="InterPro" id="IPR019292">
    <property type="entry name" value="McrC"/>
</dbReference>
<organism evidence="1 2">
    <name type="scientific">Flagellimonas profundi</name>
    <dbReference type="NCBI Taxonomy" id="2915620"/>
    <lineage>
        <taxon>Bacteria</taxon>
        <taxon>Pseudomonadati</taxon>
        <taxon>Bacteroidota</taxon>
        <taxon>Flavobacteriia</taxon>
        <taxon>Flavobacteriales</taxon>
        <taxon>Flavobacteriaceae</taxon>
        <taxon>Flagellimonas</taxon>
    </lineage>
</organism>
<comment type="caution">
    <text evidence="1">The sequence shown here is derived from an EMBL/GenBank/DDBJ whole genome shotgun (WGS) entry which is preliminary data.</text>
</comment>
<dbReference type="InterPro" id="IPR011604">
    <property type="entry name" value="PDDEXK-like_dom_sf"/>
</dbReference>
<keyword evidence="2" id="KW-1185">Reference proteome</keyword>